<dbReference type="InterPro" id="IPR029058">
    <property type="entry name" value="AB_hydrolase_fold"/>
</dbReference>
<name>A0A855MPC8_9BACT</name>
<dbReference type="SUPFAM" id="SSF53474">
    <property type="entry name" value="alpha/beta-Hydrolases"/>
    <property type="match status" value="1"/>
</dbReference>
<reference evidence="2 3" key="1">
    <citation type="submission" date="2014-01" db="EMBL/GenBank/DDBJ databases">
        <title>Comparative genomics of Petrotoga.</title>
        <authorList>
            <person name="Chow K."/>
            <person name="Charchuk R."/>
            <person name="Nesbo C.L."/>
        </authorList>
    </citation>
    <scope>NUCLEOTIDE SEQUENCE [LARGE SCALE GENOMIC DNA]</scope>
    <source>
        <strain evidence="2 3">DSM 13575</strain>
    </source>
</reference>
<proteinExistence type="predicted"/>
<sequence>MFNYPKLPINYKVREEDDYFVYTFNTVYTDPIYKENETQVIHMFKPEQKVKGDIVFLHGIGPNNVPYLEWYGRYFQKLGYRTSVVILPYHLSRKPNDIEDGDPYYSPEPEKCTVLFHNSVKDVRRTIDLLETFDDFSENNLYLMGVSFGGIIGAMTLALDKRIKKGILMITGGNWRWINFYSPYTEKVRERYAKEKNSFGCDSEEYCKKYRSDAANFVKYKINSIDDIFQKTPITCYHYDPLSYAKFVNQPVLFIKALFDKIMPHKATNDLQKLLPNKKVKRLLSGHKSSYLFKRTVGCWVINFIEEGLSQESREKSNKREEVLESNR</sequence>
<dbReference type="Gene3D" id="3.40.50.1820">
    <property type="entry name" value="alpha/beta hydrolase"/>
    <property type="match status" value="1"/>
</dbReference>
<dbReference type="AlphaFoldDB" id="A0A855MPC8"/>
<dbReference type="InterPro" id="IPR000073">
    <property type="entry name" value="AB_hydrolase_1"/>
</dbReference>
<dbReference type="Pfam" id="PF00561">
    <property type="entry name" value="Abhydrolase_1"/>
    <property type="match status" value="1"/>
</dbReference>
<evidence type="ECO:0000259" key="1">
    <source>
        <dbReference type="Pfam" id="PF00561"/>
    </source>
</evidence>
<gene>
    <name evidence="2" type="ORF">AA80_07090</name>
</gene>
<evidence type="ECO:0000313" key="2">
    <source>
        <dbReference type="EMBL" id="POZ88279.1"/>
    </source>
</evidence>
<comment type="caution">
    <text evidence="2">The sequence shown here is derived from an EMBL/GenBank/DDBJ whole genome shotgun (WGS) entry which is preliminary data.</text>
</comment>
<organism evidence="2 3">
    <name type="scientific">Petrotoga sibirica DSM 13575</name>
    <dbReference type="NCBI Taxonomy" id="1122956"/>
    <lineage>
        <taxon>Bacteria</taxon>
        <taxon>Thermotogati</taxon>
        <taxon>Thermotogota</taxon>
        <taxon>Thermotogae</taxon>
        <taxon>Petrotogales</taxon>
        <taxon>Petrotogaceae</taxon>
        <taxon>Petrotoga</taxon>
    </lineage>
</organism>
<evidence type="ECO:0000313" key="3">
    <source>
        <dbReference type="Proteomes" id="UP000237502"/>
    </source>
</evidence>
<dbReference type="EMBL" id="JAHC01000027">
    <property type="protein sequence ID" value="POZ88279.1"/>
    <property type="molecule type" value="Genomic_DNA"/>
</dbReference>
<keyword evidence="2" id="KW-0378">Hydrolase</keyword>
<feature type="domain" description="AB hydrolase-1" evidence="1">
    <location>
        <begin position="54"/>
        <end position="288"/>
    </location>
</feature>
<dbReference type="Proteomes" id="UP000237502">
    <property type="component" value="Unassembled WGS sequence"/>
</dbReference>
<protein>
    <submittedName>
        <fullName evidence="2">Alpha/beta hydrolase</fullName>
    </submittedName>
</protein>
<accession>A0A855MPC8</accession>
<dbReference type="GO" id="GO:0016787">
    <property type="term" value="F:hydrolase activity"/>
    <property type="evidence" value="ECO:0007669"/>
    <property type="project" value="UniProtKB-KW"/>
</dbReference>